<dbReference type="Proteomes" id="UP000005819">
    <property type="component" value="Unassembled WGS sequence"/>
</dbReference>
<reference evidence="1" key="1">
    <citation type="submission" date="2007-10" db="EMBL/GenBank/DDBJ databases">
        <authorList>
            <person name="Fulton L."/>
            <person name="Clifton S."/>
            <person name="Fulton B."/>
            <person name="Xu J."/>
            <person name="Minx P."/>
            <person name="Pepin K.H."/>
            <person name="Johnson M."/>
            <person name="Thiruvilangam P."/>
            <person name="Bhonagiri V."/>
            <person name="Nash W.E."/>
            <person name="Mardis E.R."/>
            <person name="Wilson R.K."/>
        </authorList>
    </citation>
    <scope>NUCLEOTIDE SEQUENCE [LARGE SCALE GENOMIC DNA]</scope>
    <source>
        <strain evidence="1">DSM 17216</strain>
    </source>
</reference>
<organism evidence="1 2">
    <name type="scientific">Alistipes putredinis DSM 17216</name>
    <dbReference type="NCBI Taxonomy" id="445970"/>
    <lineage>
        <taxon>Bacteria</taxon>
        <taxon>Pseudomonadati</taxon>
        <taxon>Bacteroidota</taxon>
        <taxon>Bacteroidia</taxon>
        <taxon>Bacteroidales</taxon>
        <taxon>Rikenellaceae</taxon>
        <taxon>Alistipes</taxon>
    </lineage>
</organism>
<evidence type="ECO:0000313" key="1">
    <source>
        <dbReference type="EMBL" id="EDS02498.1"/>
    </source>
</evidence>
<dbReference type="RefSeq" id="WP_004328070.1">
    <property type="nucleotide sequence ID" value="NZ_DS499577.1"/>
</dbReference>
<dbReference type="HOGENOM" id="CLU_129693_0_0_10"/>
<dbReference type="OrthoDB" id="1004676at2"/>
<accession>B0MYC0</accession>
<name>B0MYC0_9BACT</name>
<gene>
    <name evidence="1" type="ORF">ALIPUT_02025</name>
</gene>
<evidence type="ECO:0008006" key="3">
    <source>
        <dbReference type="Google" id="ProtNLM"/>
    </source>
</evidence>
<dbReference type="AlphaFoldDB" id="B0MYC0"/>
<evidence type="ECO:0000313" key="2">
    <source>
        <dbReference type="Proteomes" id="UP000005819"/>
    </source>
</evidence>
<comment type="caution">
    <text evidence="1">The sequence shown here is derived from an EMBL/GenBank/DDBJ whole genome shotgun (WGS) entry which is preliminary data.</text>
</comment>
<sequence>MTVKDRIMEFCRMSGIKPGRFERECGLSNAYLSKLKHEPSRDKLGKIFARYPELNKDWLLNGEGPMLNVVHYPAMEGGNELLVNDQEYYVGRPAGSDEVLIPRDAWEVIKKQADSFKERDEQMNRVISLLEKQMDKGK</sequence>
<dbReference type="EMBL" id="ABFK02000020">
    <property type="protein sequence ID" value="EDS02498.1"/>
    <property type="molecule type" value="Genomic_DNA"/>
</dbReference>
<keyword evidence="2" id="KW-1185">Reference proteome</keyword>
<dbReference type="eggNOG" id="ENOG5033ETV">
    <property type="taxonomic scope" value="Bacteria"/>
</dbReference>
<dbReference type="GeneID" id="73802541"/>
<protein>
    <recommendedName>
        <fullName evidence="3">HTH cro/C1-type domain-containing protein</fullName>
    </recommendedName>
</protein>
<reference evidence="1" key="2">
    <citation type="submission" date="2013-09" db="EMBL/GenBank/DDBJ databases">
        <title>Draft genome sequence of Alistipes putredinis (DSM 17216).</title>
        <authorList>
            <person name="Sudarsanam P."/>
            <person name="Ley R."/>
            <person name="Guruge J."/>
            <person name="Turnbaugh P.J."/>
            <person name="Mahowald M."/>
            <person name="Liep D."/>
            <person name="Gordon J."/>
        </authorList>
    </citation>
    <scope>NUCLEOTIDE SEQUENCE</scope>
    <source>
        <strain evidence="1">DSM 17216</strain>
    </source>
</reference>
<proteinExistence type="predicted"/>